<evidence type="ECO:0008006" key="6">
    <source>
        <dbReference type="Google" id="ProtNLM"/>
    </source>
</evidence>
<dbReference type="PANTHER" id="PTHR45586">
    <property type="entry name" value="TPR REPEAT-CONTAINING PROTEIN PA4667"/>
    <property type="match status" value="1"/>
</dbReference>
<dbReference type="EMBL" id="BRXS01000001">
    <property type="protein sequence ID" value="GLC24357.1"/>
    <property type="molecule type" value="Genomic_DNA"/>
</dbReference>
<feature type="repeat" description="TPR" evidence="3">
    <location>
        <begin position="76"/>
        <end position="109"/>
    </location>
</feature>
<evidence type="ECO:0000313" key="5">
    <source>
        <dbReference type="Proteomes" id="UP001161325"/>
    </source>
</evidence>
<evidence type="ECO:0000256" key="2">
    <source>
        <dbReference type="ARBA" id="ARBA00022803"/>
    </source>
</evidence>
<dbReference type="InterPro" id="IPR011990">
    <property type="entry name" value="TPR-like_helical_dom_sf"/>
</dbReference>
<dbReference type="SMART" id="SM00028">
    <property type="entry name" value="TPR"/>
    <property type="match status" value="6"/>
</dbReference>
<dbReference type="AlphaFoldDB" id="A0AA37V1V6"/>
<gene>
    <name evidence="4" type="ORF">rosag_08700</name>
</gene>
<accession>A0AA37V1V6</accession>
<organism evidence="4 5">
    <name type="scientific">Roseisolibacter agri</name>
    <dbReference type="NCBI Taxonomy" id="2014610"/>
    <lineage>
        <taxon>Bacteria</taxon>
        <taxon>Pseudomonadati</taxon>
        <taxon>Gemmatimonadota</taxon>
        <taxon>Gemmatimonadia</taxon>
        <taxon>Gemmatimonadales</taxon>
        <taxon>Gemmatimonadaceae</taxon>
        <taxon>Roseisolibacter</taxon>
    </lineage>
</organism>
<dbReference type="InterPro" id="IPR051012">
    <property type="entry name" value="CellSynth/LPSAsmb/PSIAsmb"/>
</dbReference>
<feature type="repeat" description="TPR" evidence="3">
    <location>
        <begin position="111"/>
        <end position="144"/>
    </location>
</feature>
<keyword evidence="1" id="KW-0677">Repeat</keyword>
<dbReference type="Gene3D" id="1.25.40.10">
    <property type="entry name" value="Tetratricopeptide repeat domain"/>
    <property type="match status" value="2"/>
</dbReference>
<dbReference type="RefSeq" id="WP_284348808.1">
    <property type="nucleotide sequence ID" value="NZ_BRXS01000001.1"/>
</dbReference>
<feature type="repeat" description="TPR" evidence="3">
    <location>
        <begin position="8"/>
        <end position="41"/>
    </location>
</feature>
<feature type="repeat" description="TPR" evidence="3">
    <location>
        <begin position="42"/>
        <end position="75"/>
    </location>
</feature>
<evidence type="ECO:0000256" key="1">
    <source>
        <dbReference type="ARBA" id="ARBA00022737"/>
    </source>
</evidence>
<keyword evidence="5" id="KW-1185">Reference proteome</keyword>
<keyword evidence="2 3" id="KW-0802">TPR repeat</keyword>
<dbReference type="InterPro" id="IPR019734">
    <property type="entry name" value="TPR_rpt"/>
</dbReference>
<name>A0AA37V1V6_9BACT</name>
<comment type="caution">
    <text evidence="4">The sequence shown here is derived from an EMBL/GenBank/DDBJ whole genome shotgun (WGS) entry which is preliminary data.</text>
</comment>
<protein>
    <recommendedName>
        <fullName evidence="6">Tetratricopeptide repeat protein</fullName>
    </recommendedName>
</protein>
<dbReference type="Proteomes" id="UP001161325">
    <property type="component" value="Unassembled WGS sequence"/>
</dbReference>
<evidence type="ECO:0000256" key="3">
    <source>
        <dbReference type="PROSITE-ProRule" id="PRU00339"/>
    </source>
</evidence>
<dbReference type="PROSITE" id="PS50005">
    <property type="entry name" value="TPR"/>
    <property type="match status" value="4"/>
</dbReference>
<dbReference type="SUPFAM" id="SSF48452">
    <property type="entry name" value="TPR-like"/>
    <property type="match status" value="1"/>
</dbReference>
<sequence length="373" mass="41593">MTNPFLSSEEYDERAHALYNEGKYDEALDVLREGLSLYPHAVELHVGLGYARLAREEYAWARRAFDEALVLDAEHEDALAGLGEVLLKFGQQDAALRAFQQTLTLGYQDDIELMLQIGRALFREGLIEEARSYFEVAVQEAPDNAEAVACVGYALHRLGDDEGSAAALRRALQLDGEHVEARIYLGNLLYDRGEFESALYHLDRSTPEDHWDELGIWRLLELKKSVYRLADDDVELKPWEARLTELAGEPDAIDDLLAELENGDDDVAQLELFAAEAVPPTERTDEPQVPPARMDTGRHRVVTSEGAMVDGTWEEIVGLLRDASEEFAGRPVSDFMSAVARRQYGKTGVRISAGDAESFIRGSADAGLLRIVR</sequence>
<dbReference type="Pfam" id="PF13432">
    <property type="entry name" value="TPR_16"/>
    <property type="match status" value="3"/>
</dbReference>
<proteinExistence type="predicted"/>
<dbReference type="PANTHER" id="PTHR45586:SF1">
    <property type="entry name" value="LIPOPOLYSACCHARIDE ASSEMBLY PROTEIN B"/>
    <property type="match status" value="1"/>
</dbReference>
<reference evidence="4" key="1">
    <citation type="submission" date="2022-08" db="EMBL/GenBank/DDBJ databases">
        <title>Draft genome sequencing of Roseisolibacter agri AW1220.</title>
        <authorList>
            <person name="Tobiishi Y."/>
            <person name="Tonouchi A."/>
        </authorList>
    </citation>
    <scope>NUCLEOTIDE SEQUENCE</scope>
    <source>
        <strain evidence="4">AW1220</strain>
    </source>
</reference>
<evidence type="ECO:0000313" key="4">
    <source>
        <dbReference type="EMBL" id="GLC24357.1"/>
    </source>
</evidence>